<dbReference type="InterPro" id="IPR051610">
    <property type="entry name" value="GPI/OXD"/>
</dbReference>
<accession>A0ABR3GBG1</accession>
<evidence type="ECO:0000256" key="2">
    <source>
        <dbReference type="SAM" id="SignalP"/>
    </source>
</evidence>
<dbReference type="Proteomes" id="UP001447188">
    <property type="component" value="Unassembled WGS sequence"/>
</dbReference>
<feature type="domain" description="Cupin type-1" evidence="3">
    <location>
        <begin position="139"/>
        <end position="274"/>
    </location>
</feature>
<dbReference type="InterPro" id="IPR017774">
    <property type="entry name" value="Bicupin_oxalate_deCO2ase/Oxase"/>
</dbReference>
<dbReference type="SUPFAM" id="SSF51182">
    <property type="entry name" value="RmlC-like cupins"/>
    <property type="match status" value="1"/>
</dbReference>
<sequence length="476" mass="51458">MISFTQFLLPFLLAHLASAAPVAPPLSEAATKTYVVSGEPTGPTSLRGFDPSLPFATENTHPTIVFAPHQEEDDPSGISFDFSDIDNPQPIRGTRGGTIASVNDIAMAKSHPDTLAPPVTDHGAVPQMEWPMGLSHSKLGLNKAGWSRQQNVGVLPIATEMAGVDMRLEAGAYRELHWHTAGEWALILNGSARIQSMNTEGQTFIDDVTKGDVWFFPSGIPHSIQGLQNGTEFLLVFDDGSFSEDSTFLVSETFARNPKEVLAKNFQLPVSEFDNIPAGELFIFPGTPAPEDIQKQNVTGPAGAIPNEMSYSYHWSQQEPLIAPGGTVKIIDSSVFPIAANFAAALVTIQPGAMREVHWHPDSDEWSFFLGGHARITIYAAQGTARTFDYGPGDVGYIPKSMSHYIENIGTEDVTVLEVLQAKRFTDISLGQWLALTPPQVVQDTLNLSNEAISSLSKVKPYVVNGPVPPATVPDN</sequence>
<feature type="chain" id="PRO_5047090042" description="Cupin type-1 domain-containing protein" evidence="2">
    <location>
        <begin position="20"/>
        <end position="476"/>
    </location>
</feature>
<keyword evidence="5" id="KW-1185">Reference proteome</keyword>
<evidence type="ECO:0000259" key="3">
    <source>
        <dbReference type="SMART" id="SM00835"/>
    </source>
</evidence>
<protein>
    <recommendedName>
        <fullName evidence="3">Cupin type-1 domain-containing protein</fullName>
    </recommendedName>
</protein>
<evidence type="ECO:0000313" key="5">
    <source>
        <dbReference type="Proteomes" id="UP001447188"/>
    </source>
</evidence>
<dbReference type="InterPro" id="IPR011051">
    <property type="entry name" value="RmlC_Cupin_sf"/>
</dbReference>
<evidence type="ECO:0000256" key="1">
    <source>
        <dbReference type="ARBA" id="ARBA00022723"/>
    </source>
</evidence>
<dbReference type="PANTHER" id="PTHR35848">
    <property type="entry name" value="OXALATE-BINDING PROTEIN"/>
    <property type="match status" value="1"/>
</dbReference>
<keyword evidence="2" id="KW-0732">Signal</keyword>
<dbReference type="Pfam" id="PF00190">
    <property type="entry name" value="Cupin_1"/>
    <property type="match status" value="2"/>
</dbReference>
<dbReference type="PANTHER" id="PTHR35848:SF9">
    <property type="entry name" value="SLL1358 PROTEIN"/>
    <property type="match status" value="1"/>
</dbReference>
<dbReference type="NCBIfam" id="TIGR03404">
    <property type="entry name" value="bicupin_oxalic"/>
    <property type="match status" value="1"/>
</dbReference>
<dbReference type="CDD" id="cd20304">
    <property type="entry name" value="cupin_OxDC_N"/>
    <property type="match status" value="1"/>
</dbReference>
<gene>
    <name evidence="4" type="ORF">Q9L58_007944</name>
</gene>
<feature type="domain" description="Cupin type-1" evidence="3">
    <location>
        <begin position="313"/>
        <end position="454"/>
    </location>
</feature>
<dbReference type="InterPro" id="IPR014710">
    <property type="entry name" value="RmlC-like_jellyroll"/>
</dbReference>
<proteinExistence type="predicted"/>
<dbReference type="EMBL" id="JBBBZM010000135">
    <property type="protein sequence ID" value="KAL0633158.1"/>
    <property type="molecule type" value="Genomic_DNA"/>
</dbReference>
<dbReference type="SMART" id="SM00835">
    <property type="entry name" value="Cupin_1"/>
    <property type="match status" value="2"/>
</dbReference>
<dbReference type="CDD" id="cd20305">
    <property type="entry name" value="cupin_OxDC_C"/>
    <property type="match status" value="1"/>
</dbReference>
<dbReference type="Gene3D" id="2.60.120.10">
    <property type="entry name" value="Jelly Rolls"/>
    <property type="match status" value="2"/>
</dbReference>
<name>A0ABR3GBG1_9PEZI</name>
<organism evidence="4 5">
    <name type="scientific">Discina gigas</name>
    <dbReference type="NCBI Taxonomy" id="1032678"/>
    <lineage>
        <taxon>Eukaryota</taxon>
        <taxon>Fungi</taxon>
        <taxon>Dikarya</taxon>
        <taxon>Ascomycota</taxon>
        <taxon>Pezizomycotina</taxon>
        <taxon>Pezizomycetes</taxon>
        <taxon>Pezizales</taxon>
        <taxon>Discinaceae</taxon>
        <taxon>Discina</taxon>
    </lineage>
</organism>
<keyword evidence="1" id="KW-0479">Metal-binding</keyword>
<evidence type="ECO:0000313" key="4">
    <source>
        <dbReference type="EMBL" id="KAL0633158.1"/>
    </source>
</evidence>
<reference evidence="4 5" key="1">
    <citation type="submission" date="2024-02" db="EMBL/GenBank/DDBJ databases">
        <title>Discinaceae phylogenomics.</title>
        <authorList>
            <person name="Dirks A.C."/>
            <person name="James T.Y."/>
        </authorList>
    </citation>
    <scope>NUCLEOTIDE SEQUENCE [LARGE SCALE GENOMIC DNA]</scope>
    <source>
        <strain evidence="4 5">ACD0624</strain>
    </source>
</reference>
<dbReference type="InterPro" id="IPR006045">
    <property type="entry name" value="Cupin_1"/>
</dbReference>
<feature type="signal peptide" evidence="2">
    <location>
        <begin position="1"/>
        <end position="19"/>
    </location>
</feature>
<comment type="caution">
    <text evidence="4">The sequence shown here is derived from an EMBL/GenBank/DDBJ whole genome shotgun (WGS) entry which is preliminary data.</text>
</comment>